<name>A0A3S3ZR82_9MICO</name>
<sequence length="102" mass="10961">MESATDSALDSWDDDPNESLFALPQTVTRPEVSERFAVIIDGTRYPLELGVEIEEFKRSIVATAQSGGGFLTIPGLGGNYSAFVSAGLGLLIERVRRDESPG</sequence>
<keyword evidence="2" id="KW-1185">Reference proteome</keyword>
<proteinExistence type="predicted"/>
<organism evidence="1 2">
    <name type="scientific">Labedella populi</name>
    <dbReference type="NCBI Taxonomy" id="2498850"/>
    <lineage>
        <taxon>Bacteria</taxon>
        <taxon>Bacillati</taxon>
        <taxon>Actinomycetota</taxon>
        <taxon>Actinomycetes</taxon>
        <taxon>Micrococcales</taxon>
        <taxon>Microbacteriaceae</taxon>
        <taxon>Labedella</taxon>
    </lineage>
</organism>
<reference evidence="1 2" key="1">
    <citation type="submission" date="2018-12" db="EMBL/GenBank/DDBJ databases">
        <authorList>
            <person name="Li F."/>
        </authorList>
    </citation>
    <scope>NUCLEOTIDE SEQUENCE [LARGE SCALE GENOMIC DNA]</scope>
    <source>
        <strain evidence="1 2">8H24J-4-2</strain>
    </source>
</reference>
<comment type="caution">
    <text evidence="1">The sequence shown here is derived from an EMBL/GenBank/DDBJ whole genome shotgun (WGS) entry which is preliminary data.</text>
</comment>
<dbReference type="OrthoDB" id="9867109at2"/>
<evidence type="ECO:0000313" key="1">
    <source>
        <dbReference type="EMBL" id="RWZ61088.1"/>
    </source>
</evidence>
<dbReference type="RefSeq" id="WP_128498591.1">
    <property type="nucleotide sequence ID" value="NZ_RZNC01000003.1"/>
</dbReference>
<gene>
    <name evidence="1" type="ORF">ELQ92_08560</name>
</gene>
<evidence type="ECO:0000313" key="2">
    <source>
        <dbReference type="Proteomes" id="UP000288603"/>
    </source>
</evidence>
<accession>A0A3S3ZR82</accession>
<protein>
    <submittedName>
        <fullName evidence="1">Uncharacterized protein</fullName>
    </submittedName>
</protein>
<dbReference type="Proteomes" id="UP000288603">
    <property type="component" value="Unassembled WGS sequence"/>
</dbReference>
<dbReference type="AlphaFoldDB" id="A0A3S3ZR82"/>
<dbReference type="EMBL" id="RZNC01000003">
    <property type="protein sequence ID" value="RWZ61088.1"/>
    <property type="molecule type" value="Genomic_DNA"/>
</dbReference>